<feature type="compositionally biased region" description="Low complexity" evidence="1">
    <location>
        <begin position="120"/>
        <end position="131"/>
    </location>
</feature>
<evidence type="ECO:0000313" key="2">
    <source>
        <dbReference type="Proteomes" id="UP000887572"/>
    </source>
</evidence>
<keyword evidence="2" id="KW-1185">Reference proteome</keyword>
<feature type="region of interest" description="Disordered" evidence="1">
    <location>
        <begin position="1499"/>
        <end position="1521"/>
    </location>
</feature>
<feature type="compositionally biased region" description="Basic and acidic residues" evidence="1">
    <location>
        <begin position="148"/>
        <end position="165"/>
    </location>
</feature>
<feature type="region of interest" description="Disordered" evidence="1">
    <location>
        <begin position="110"/>
        <end position="263"/>
    </location>
</feature>
<feature type="compositionally biased region" description="Polar residues" evidence="1">
    <location>
        <begin position="110"/>
        <end position="119"/>
    </location>
</feature>
<feature type="compositionally biased region" description="Basic and acidic residues" evidence="1">
    <location>
        <begin position="172"/>
        <end position="183"/>
    </location>
</feature>
<feature type="compositionally biased region" description="Basic residues" evidence="1">
    <location>
        <begin position="218"/>
        <end position="229"/>
    </location>
</feature>
<sequence length="1521" mass="174846">MFRVWCRLPNPDRMKSEWPTAQLDNDWDRTTVQFARDNGIPLDADGRLDMEKIVRKEMVTEMADKFGILECTIRPISAVRNEKLESDSSKMNSSRSINNIYRKSRINISDQESAAATQFESSSKTETSGSKNYKEEISRKYGRRATRKFIEQSSDHSDRQELETFHRKRTSRRGETPTKHYDNKTSASGSKSSKYVTAGDEQQSSDEFYQRQKPAHQTSRRKFGNKTPKKYGTEESSSSFATSSDSSVERQRAHSLPKKHRGNITKKMKEAAAIPPAPPAIGSYETTDTFVPPFLPNSVVDSSSIPAINCEKSEHLNDFVRILYSFRLKNSKVLRKTGPNQLVFNLSHLLTNDSEWDAIERPLDDVQLGLAQENLFSTKMGKRGHVTLDMVDFITNAHVRLVAMKTPQIRCTIVDERRQESSLVNETSSNRRPNSEEKSLTTSGGSSSSSTELDETPKASSKHIETDQSLKSSTLLSTNRTLTVDDLTEGKSDGDEDEIWYSFGTKHRYMKVLKKNEQIGINLYRFLTDESTWDELEVPLNRAQKRLAKRAQFELRQNKRGQYTLNISEIVYKFAQITLHVEDFVCHVSVPKEERLVVADGKSKNGSTKSDHLSMVEFLDSVPINCEGNLPLLNAFVKIWLSMNVAHKCIGKMGDELVIIELYELVFGDQQRWDKLEKALDTAQINFANSNLIPLTIRADGGKVLDMAKIAKNKNVTELALKTNKISCRIGNIPVLDSAPHSRTNKECPEELKENKKQNLDHATNGNENAENISPMTPKKSKFIESLDCQIAHDLMKNWSKISKIAEILKWNGLRDVLLSLRQRKSAMVNAWRRVNEFRNCELMDDLVQRAVEAFEAVDKFLDALKLIEIGENLKEEFEKLDGDGETELNQEVVQLTNNPEWELAEFTNYEMNQLFNRQTSLVIVSLNAVEEAKIMLSAMRKAVSENKHEIQGGIWDQSQNRKFELPKAIYDYVKEKNVNGATGRLLAFLDELYRVNQFDSIKKFVDQIDVYRDDPREEVHELWRKFTQGIDWVQRLNYGRKLVQFVLYLHRLVPKYSEMNALKETTKMEQSAQHQPSLVTGKETMDEVHSHAKEKGTAAGTSGLKGFKNLELETIYRKIKQQMFDQFQVWWKKVPEQKEPLYEFYKQLDDISTRYVLSIVDAFFDGIPIENFRNEYSLGIKDFKIAKERGRAEAESSENDLYSIPSVAVYKSELPDKLSNHNSGRFNQHNFLTKFDDKSSKNMQITAFITKGLGSVFNWSKRFINELVAVTGNDFDELSPLYFYEVSSKIDSNGKKKKLRKPLPPVLNKNKLATIVKVIKLYEQKFNNKNISQMSDQKILEVHWRVMRQKWEAAAVGRQRARESLSRTSSTAEDTLQMLVINAEVQMNEQERKESLDKIEALVRSKRLLMFAIVLRRKYAKVEAEDAKAATSFGTIDTAYFEALRDIRREVERWVPRRREMKRLYRVCRQLNRAERIEISKLIDAFLNGKSVDKYLQKRQKKSGQSVEGKGAKNDVEVKP</sequence>
<protein>
    <submittedName>
        <fullName evidence="3">Uncharacterized protein</fullName>
    </submittedName>
</protein>
<accession>A0A914IDS9</accession>
<dbReference type="WBParaSite" id="Gr19_v10_g8964.t1">
    <property type="protein sequence ID" value="Gr19_v10_g8964.t1"/>
    <property type="gene ID" value="Gr19_v10_g8964"/>
</dbReference>
<feature type="compositionally biased region" description="Basic residues" evidence="1">
    <location>
        <begin position="253"/>
        <end position="263"/>
    </location>
</feature>
<name>A0A914IDS9_GLORO</name>
<proteinExistence type="predicted"/>
<organism evidence="2 3">
    <name type="scientific">Globodera rostochiensis</name>
    <name type="common">Golden nematode worm</name>
    <name type="synonym">Heterodera rostochiensis</name>
    <dbReference type="NCBI Taxonomy" id="31243"/>
    <lineage>
        <taxon>Eukaryota</taxon>
        <taxon>Metazoa</taxon>
        <taxon>Ecdysozoa</taxon>
        <taxon>Nematoda</taxon>
        <taxon>Chromadorea</taxon>
        <taxon>Rhabditida</taxon>
        <taxon>Tylenchina</taxon>
        <taxon>Tylenchomorpha</taxon>
        <taxon>Tylenchoidea</taxon>
        <taxon>Heteroderidae</taxon>
        <taxon>Heteroderinae</taxon>
        <taxon>Globodera</taxon>
    </lineage>
</organism>
<feature type="compositionally biased region" description="Polar residues" evidence="1">
    <location>
        <begin position="184"/>
        <end position="207"/>
    </location>
</feature>
<evidence type="ECO:0000313" key="3">
    <source>
        <dbReference type="WBParaSite" id="Gr19_v10_g8964.t1"/>
    </source>
</evidence>
<evidence type="ECO:0000256" key="1">
    <source>
        <dbReference type="SAM" id="MobiDB-lite"/>
    </source>
</evidence>
<feature type="compositionally biased region" description="Low complexity" evidence="1">
    <location>
        <begin position="440"/>
        <end position="451"/>
    </location>
</feature>
<reference evidence="3" key="1">
    <citation type="submission" date="2022-11" db="UniProtKB">
        <authorList>
            <consortium name="WormBaseParasite"/>
        </authorList>
    </citation>
    <scope>IDENTIFICATION</scope>
</reference>
<feature type="compositionally biased region" description="Basic and acidic residues" evidence="1">
    <location>
        <begin position="1511"/>
        <end position="1521"/>
    </location>
</feature>
<feature type="region of interest" description="Disordered" evidence="1">
    <location>
        <begin position="420"/>
        <end position="472"/>
    </location>
</feature>
<dbReference type="Proteomes" id="UP000887572">
    <property type="component" value="Unplaced"/>
</dbReference>
<feature type="compositionally biased region" description="Polar residues" evidence="1">
    <location>
        <begin position="421"/>
        <end position="432"/>
    </location>
</feature>
<feature type="compositionally biased region" description="Low complexity" evidence="1">
    <location>
        <begin position="236"/>
        <end position="246"/>
    </location>
</feature>